<feature type="compositionally biased region" description="Polar residues" evidence="1">
    <location>
        <begin position="13"/>
        <end position="22"/>
    </location>
</feature>
<evidence type="ECO:0000313" key="3">
    <source>
        <dbReference type="Proteomes" id="UP001172159"/>
    </source>
</evidence>
<dbReference type="Proteomes" id="UP001172159">
    <property type="component" value="Unassembled WGS sequence"/>
</dbReference>
<evidence type="ECO:0000313" key="2">
    <source>
        <dbReference type="EMBL" id="KAK0723639.1"/>
    </source>
</evidence>
<dbReference type="EMBL" id="JAUKTV010000011">
    <property type="protein sequence ID" value="KAK0723639.1"/>
    <property type="molecule type" value="Genomic_DNA"/>
</dbReference>
<feature type="compositionally biased region" description="Basic residues" evidence="1">
    <location>
        <begin position="69"/>
        <end position="86"/>
    </location>
</feature>
<comment type="caution">
    <text evidence="2">The sequence shown here is derived from an EMBL/GenBank/DDBJ whole genome shotgun (WGS) entry which is preliminary data.</text>
</comment>
<feature type="compositionally biased region" description="Basic and acidic residues" evidence="1">
    <location>
        <begin position="171"/>
        <end position="193"/>
    </location>
</feature>
<name>A0AA40AX54_9PEZI</name>
<evidence type="ECO:0000256" key="1">
    <source>
        <dbReference type="SAM" id="MobiDB-lite"/>
    </source>
</evidence>
<organism evidence="2 3">
    <name type="scientific">Apiosordaria backusii</name>
    <dbReference type="NCBI Taxonomy" id="314023"/>
    <lineage>
        <taxon>Eukaryota</taxon>
        <taxon>Fungi</taxon>
        <taxon>Dikarya</taxon>
        <taxon>Ascomycota</taxon>
        <taxon>Pezizomycotina</taxon>
        <taxon>Sordariomycetes</taxon>
        <taxon>Sordariomycetidae</taxon>
        <taxon>Sordariales</taxon>
        <taxon>Lasiosphaeriaceae</taxon>
        <taxon>Apiosordaria</taxon>
    </lineage>
</organism>
<dbReference type="AlphaFoldDB" id="A0AA40AX54"/>
<feature type="region of interest" description="Disordered" evidence="1">
    <location>
        <begin position="163"/>
        <end position="208"/>
    </location>
</feature>
<protein>
    <submittedName>
        <fullName evidence="2">Uncharacterized protein</fullName>
    </submittedName>
</protein>
<gene>
    <name evidence="2" type="ORF">B0T21DRAFT_414023</name>
</gene>
<feature type="region of interest" description="Disordered" evidence="1">
    <location>
        <begin position="1"/>
        <end position="86"/>
    </location>
</feature>
<feature type="region of interest" description="Disordered" evidence="1">
    <location>
        <begin position="116"/>
        <end position="137"/>
    </location>
</feature>
<keyword evidence="3" id="KW-1185">Reference proteome</keyword>
<reference evidence="2" key="1">
    <citation type="submission" date="2023-06" db="EMBL/GenBank/DDBJ databases">
        <title>Genome-scale phylogeny and comparative genomics of the fungal order Sordariales.</title>
        <authorList>
            <consortium name="Lawrence Berkeley National Laboratory"/>
            <person name="Hensen N."/>
            <person name="Bonometti L."/>
            <person name="Westerberg I."/>
            <person name="Brannstrom I.O."/>
            <person name="Guillou S."/>
            <person name="Cros-Aarteil S."/>
            <person name="Calhoun S."/>
            <person name="Haridas S."/>
            <person name="Kuo A."/>
            <person name="Mondo S."/>
            <person name="Pangilinan J."/>
            <person name="Riley R."/>
            <person name="Labutti K."/>
            <person name="Andreopoulos B."/>
            <person name="Lipzen A."/>
            <person name="Chen C."/>
            <person name="Yanf M."/>
            <person name="Daum C."/>
            <person name="Ng V."/>
            <person name="Clum A."/>
            <person name="Steindorff A."/>
            <person name="Ohm R."/>
            <person name="Martin F."/>
            <person name="Silar P."/>
            <person name="Natvig D."/>
            <person name="Lalanne C."/>
            <person name="Gautier V."/>
            <person name="Ament-Velasquez S.L."/>
            <person name="Kruys A."/>
            <person name="Hutchinson M.I."/>
            <person name="Powell A.J."/>
            <person name="Barry K."/>
            <person name="Miller A.N."/>
            <person name="Grigoriev I.V."/>
            <person name="Debuchy R."/>
            <person name="Gladieux P."/>
            <person name="Thoren M.H."/>
            <person name="Johannesson H."/>
        </authorList>
    </citation>
    <scope>NUCLEOTIDE SEQUENCE</scope>
    <source>
        <strain evidence="2">CBS 540.89</strain>
    </source>
</reference>
<sequence>MALYLHESRRRTGSSPNSSESTLEIDIRLPPQDHNYSSANRRQYAPASSARSFFPEPDLPLAEGYSASCHRRSRTPDPRHRRTRSQVRFRAEHLREEYLDHNENITDAIDTYITTPRSSRHRRRGRSMPDSNSRVRETETIMEHTRQLFTDIRGNPAFTVDTTVLSGGDTSEQRARVRRRAEREARREREREGAFGPMPPGTEAYSFDGSEFLDRHTLRRMRGLMSFGPWRTMGESRGRR</sequence>
<proteinExistence type="predicted"/>
<accession>A0AA40AX54</accession>